<dbReference type="AlphaFoldDB" id="A0AAE0GTC6"/>
<dbReference type="InterPro" id="IPR036034">
    <property type="entry name" value="PDZ_sf"/>
</dbReference>
<dbReference type="InterPro" id="IPR041517">
    <property type="entry name" value="DEGP_PDZ"/>
</dbReference>
<keyword evidence="4" id="KW-0720">Serine protease</keyword>
<organism evidence="6 7">
    <name type="scientific">Cymbomonas tetramitiformis</name>
    <dbReference type="NCBI Taxonomy" id="36881"/>
    <lineage>
        <taxon>Eukaryota</taxon>
        <taxon>Viridiplantae</taxon>
        <taxon>Chlorophyta</taxon>
        <taxon>Pyramimonadophyceae</taxon>
        <taxon>Pyramimonadales</taxon>
        <taxon>Pyramimonadaceae</taxon>
        <taxon>Cymbomonas</taxon>
    </lineage>
</organism>
<evidence type="ECO:0000256" key="3">
    <source>
        <dbReference type="ARBA" id="ARBA00022801"/>
    </source>
</evidence>
<dbReference type="Pfam" id="PF17815">
    <property type="entry name" value="PDZ_3"/>
    <property type="match status" value="1"/>
</dbReference>
<dbReference type="Gene3D" id="2.30.42.10">
    <property type="match status" value="1"/>
</dbReference>
<dbReference type="Proteomes" id="UP001190700">
    <property type="component" value="Unassembled WGS sequence"/>
</dbReference>
<comment type="similarity">
    <text evidence="1">Belongs to the peptidase S1C family.</text>
</comment>
<reference evidence="6 7" key="1">
    <citation type="journal article" date="2015" name="Genome Biol. Evol.">
        <title>Comparative Genomics of a Bacterivorous Green Alga Reveals Evolutionary Causalities and Consequences of Phago-Mixotrophic Mode of Nutrition.</title>
        <authorList>
            <person name="Burns J.A."/>
            <person name="Paasch A."/>
            <person name="Narechania A."/>
            <person name="Kim E."/>
        </authorList>
    </citation>
    <scope>NUCLEOTIDE SEQUENCE [LARGE SCALE GENOMIC DNA]</scope>
    <source>
        <strain evidence="6 7">PLY_AMNH</strain>
    </source>
</reference>
<dbReference type="PANTHER" id="PTHR45980:SF9">
    <property type="entry name" value="PROTEASE DO-LIKE 10, MITOCHONDRIAL-RELATED"/>
    <property type="match status" value="1"/>
</dbReference>
<dbReference type="GO" id="GO:0004252">
    <property type="term" value="F:serine-type endopeptidase activity"/>
    <property type="evidence" value="ECO:0007669"/>
    <property type="project" value="InterPro"/>
</dbReference>
<proteinExistence type="inferred from homology"/>
<accession>A0AAE0GTC6</accession>
<gene>
    <name evidence="6" type="ORF">CYMTET_8456</name>
</gene>
<dbReference type="EMBL" id="LGRX02002616">
    <property type="protein sequence ID" value="KAK3283860.1"/>
    <property type="molecule type" value="Genomic_DNA"/>
</dbReference>
<dbReference type="SUPFAM" id="SSF50494">
    <property type="entry name" value="Trypsin-like serine proteases"/>
    <property type="match status" value="1"/>
</dbReference>
<feature type="domain" description="Protease Do-like PDZ" evidence="5">
    <location>
        <begin position="306"/>
        <end position="446"/>
    </location>
</feature>
<sequence length="458" mass="48993">MQYSVGTSQQFIIVTNAHVVARATSVFVQRFGKPSKKPATVLSIAHELDLALLKVDEPTFFDGIPSLECCEDLPQLEDRVTCVGFPLGGQNISVTRGVISRVDMLENCPAGAALLGVRKQCPQLLSLQIDAAINPGNSGGPVFDGNQRVVGVARAQISGAQNVGYIIPVSVLLMFLRQYQRGNDSVFPGVASVGIAAVQNLESECLRQRLGLKPEHSGGIRVAQVNALGPCKGLVEKGDVLVAINGAAIAEDGSVSLRESERIGASYLTYNLPLGETCMLSLVRQGVDLQVEITTAVDKRLVPVWDGLDCYPSYLVVGGLVMVPLTVPWLLDKYGSKSAVPTVFGAQLHSELTRVGDEIIVLSKVLAHDMNFGYHNTPCGIVSEFNGEPVVNLQQLLKQIKSTTSPYVDFSIATDTSSSNVHISLDLEECKRNEESILGQHAISSAADLCGTKETSVH</sequence>
<evidence type="ECO:0000259" key="5">
    <source>
        <dbReference type="Pfam" id="PF17815"/>
    </source>
</evidence>
<dbReference type="PRINTS" id="PR00834">
    <property type="entry name" value="PROTEASES2C"/>
</dbReference>
<evidence type="ECO:0000313" key="7">
    <source>
        <dbReference type="Proteomes" id="UP001190700"/>
    </source>
</evidence>
<comment type="caution">
    <text evidence="6">The sequence shown here is derived from an EMBL/GenBank/DDBJ whole genome shotgun (WGS) entry which is preliminary data.</text>
</comment>
<keyword evidence="7" id="KW-1185">Reference proteome</keyword>
<dbReference type="InterPro" id="IPR001940">
    <property type="entry name" value="Peptidase_S1C"/>
</dbReference>
<dbReference type="InterPro" id="IPR009003">
    <property type="entry name" value="Peptidase_S1_PA"/>
</dbReference>
<dbReference type="InterPro" id="IPR046449">
    <property type="entry name" value="DEGP_PDZ_sf"/>
</dbReference>
<dbReference type="Gene3D" id="3.20.190.20">
    <property type="match status" value="1"/>
</dbReference>
<keyword evidence="3" id="KW-0378">Hydrolase</keyword>
<evidence type="ECO:0000256" key="4">
    <source>
        <dbReference type="ARBA" id="ARBA00022825"/>
    </source>
</evidence>
<dbReference type="Gene3D" id="2.40.10.10">
    <property type="entry name" value="Trypsin-like serine proteases"/>
    <property type="match status" value="2"/>
</dbReference>
<evidence type="ECO:0000256" key="1">
    <source>
        <dbReference type="ARBA" id="ARBA00010541"/>
    </source>
</evidence>
<keyword evidence="2" id="KW-0645">Protease</keyword>
<protein>
    <recommendedName>
        <fullName evidence="5">Protease Do-like PDZ domain-containing protein</fullName>
    </recommendedName>
</protein>
<evidence type="ECO:0000256" key="2">
    <source>
        <dbReference type="ARBA" id="ARBA00022670"/>
    </source>
</evidence>
<name>A0AAE0GTC6_9CHLO</name>
<dbReference type="PANTHER" id="PTHR45980">
    <property type="match status" value="1"/>
</dbReference>
<dbReference type="InterPro" id="IPR043504">
    <property type="entry name" value="Peptidase_S1_PA_chymotrypsin"/>
</dbReference>
<evidence type="ECO:0000313" key="6">
    <source>
        <dbReference type="EMBL" id="KAK3283860.1"/>
    </source>
</evidence>
<dbReference type="GO" id="GO:0006508">
    <property type="term" value="P:proteolysis"/>
    <property type="evidence" value="ECO:0007669"/>
    <property type="project" value="UniProtKB-KW"/>
</dbReference>
<dbReference type="Pfam" id="PF13365">
    <property type="entry name" value="Trypsin_2"/>
    <property type="match status" value="1"/>
</dbReference>